<proteinExistence type="predicted"/>
<accession>A0A8J3CHJ5</accession>
<dbReference type="Proteomes" id="UP000614287">
    <property type="component" value="Unassembled WGS sequence"/>
</dbReference>
<comment type="caution">
    <text evidence="1">The sequence shown here is derived from an EMBL/GenBank/DDBJ whole genome shotgun (WGS) entry which is preliminary data.</text>
</comment>
<dbReference type="EMBL" id="BMZG01000005">
    <property type="protein sequence ID" value="GHA72423.1"/>
    <property type="molecule type" value="Genomic_DNA"/>
</dbReference>
<reference evidence="1" key="2">
    <citation type="submission" date="2020-09" db="EMBL/GenBank/DDBJ databases">
        <authorList>
            <person name="Sun Q."/>
            <person name="Kim S."/>
        </authorList>
    </citation>
    <scope>NUCLEOTIDE SEQUENCE</scope>
    <source>
        <strain evidence="1">KCTC 32501</strain>
    </source>
</reference>
<keyword evidence="2" id="KW-1185">Reference proteome</keyword>
<organism evidence="1 2">
    <name type="scientific">Formosimonas limnophila</name>
    <dbReference type="NCBI Taxonomy" id="1384487"/>
    <lineage>
        <taxon>Bacteria</taxon>
        <taxon>Pseudomonadati</taxon>
        <taxon>Pseudomonadota</taxon>
        <taxon>Betaproteobacteria</taxon>
        <taxon>Burkholderiales</taxon>
        <taxon>Burkholderiaceae</taxon>
        <taxon>Formosimonas</taxon>
    </lineage>
</organism>
<reference evidence="1" key="1">
    <citation type="journal article" date="2014" name="Int. J. Syst. Evol. Microbiol.">
        <title>Complete genome sequence of Corynebacterium casei LMG S-19264T (=DSM 44701T), isolated from a smear-ripened cheese.</title>
        <authorList>
            <consortium name="US DOE Joint Genome Institute (JGI-PGF)"/>
            <person name="Walter F."/>
            <person name="Albersmeier A."/>
            <person name="Kalinowski J."/>
            <person name="Ruckert C."/>
        </authorList>
    </citation>
    <scope>NUCLEOTIDE SEQUENCE</scope>
    <source>
        <strain evidence="1">KCTC 32501</strain>
    </source>
</reference>
<name>A0A8J3CHJ5_9BURK</name>
<dbReference type="Pfam" id="PF13528">
    <property type="entry name" value="Glyco_trans_1_3"/>
    <property type="match status" value="1"/>
</dbReference>
<sequence>MSDLRSCSGVICQAGFELPSEALHLGKKLLVKPLHRQYEQLSNATGLVQQKLGWSMEHLDAGAINSFLSADSIEPMRYPNVAQVIAQWIGRADLAAPQAHLPLVNQLWEDYEHV</sequence>
<dbReference type="AlphaFoldDB" id="A0A8J3CHJ5"/>
<evidence type="ECO:0000313" key="2">
    <source>
        <dbReference type="Proteomes" id="UP000614287"/>
    </source>
</evidence>
<gene>
    <name evidence="1" type="ORF">GCM10009007_11770</name>
</gene>
<protein>
    <submittedName>
        <fullName evidence="1">Uncharacterized protein</fullName>
    </submittedName>
</protein>
<evidence type="ECO:0000313" key="1">
    <source>
        <dbReference type="EMBL" id="GHA72423.1"/>
    </source>
</evidence>